<gene>
    <name evidence="2" type="ORF">ENT08_10135</name>
</gene>
<name>A0A7V4G9W7_9BACT</name>
<accession>A0A7V4G9W7</accession>
<sequence length="131" mass="14992">MSRKDLEEAYAKIHAQKEKQEKKDKAKGGSRYSDLSRNELEKAIERELGHKLDKKYDNMSKNELRQELAKLKDRPNGDYASISTQSNKNLGPGNASYADNCVKYLRNVENINLPPKDLTYWSAKKSIINSS</sequence>
<feature type="region of interest" description="Disordered" evidence="1">
    <location>
        <begin position="69"/>
        <end position="95"/>
    </location>
</feature>
<feature type="compositionally biased region" description="Basic and acidic residues" evidence="1">
    <location>
        <begin position="14"/>
        <end position="27"/>
    </location>
</feature>
<feature type="region of interest" description="Disordered" evidence="1">
    <location>
        <begin position="14"/>
        <end position="38"/>
    </location>
</feature>
<proteinExistence type="predicted"/>
<protein>
    <submittedName>
        <fullName evidence="2">Uncharacterized protein</fullName>
    </submittedName>
</protein>
<reference evidence="2" key="1">
    <citation type="journal article" date="2020" name="mSystems">
        <title>Genome- and Community-Level Interaction Insights into Carbon Utilization and Element Cycling Functions of Hydrothermarchaeota in Hydrothermal Sediment.</title>
        <authorList>
            <person name="Zhou Z."/>
            <person name="Liu Y."/>
            <person name="Xu W."/>
            <person name="Pan J."/>
            <person name="Luo Z.H."/>
            <person name="Li M."/>
        </authorList>
    </citation>
    <scope>NUCLEOTIDE SEQUENCE [LARGE SCALE GENOMIC DNA]</scope>
    <source>
        <strain evidence="2">SpSt-548</strain>
    </source>
</reference>
<comment type="caution">
    <text evidence="2">The sequence shown here is derived from an EMBL/GenBank/DDBJ whole genome shotgun (WGS) entry which is preliminary data.</text>
</comment>
<evidence type="ECO:0000256" key="1">
    <source>
        <dbReference type="SAM" id="MobiDB-lite"/>
    </source>
</evidence>
<organism evidence="2">
    <name type="scientific">Desulfobacca acetoxidans</name>
    <dbReference type="NCBI Taxonomy" id="60893"/>
    <lineage>
        <taxon>Bacteria</taxon>
        <taxon>Pseudomonadati</taxon>
        <taxon>Thermodesulfobacteriota</taxon>
        <taxon>Desulfobaccia</taxon>
        <taxon>Desulfobaccales</taxon>
        <taxon>Desulfobaccaceae</taxon>
        <taxon>Desulfobacca</taxon>
    </lineage>
</organism>
<dbReference type="EMBL" id="DSXI01000602">
    <property type="protein sequence ID" value="HGS06069.1"/>
    <property type="molecule type" value="Genomic_DNA"/>
</dbReference>
<dbReference type="AlphaFoldDB" id="A0A7V4G9W7"/>
<evidence type="ECO:0000313" key="2">
    <source>
        <dbReference type="EMBL" id="HGS06069.1"/>
    </source>
</evidence>